<evidence type="ECO:0000256" key="4">
    <source>
        <dbReference type="ARBA" id="ARBA00022614"/>
    </source>
</evidence>
<keyword evidence="4" id="KW-0433">Leucine-rich repeat</keyword>
<keyword evidence="5" id="KW-0677">Repeat</keyword>
<dbReference type="Proteomes" id="UP000504628">
    <property type="component" value="Chromosome X"/>
</dbReference>
<keyword evidence="7" id="KW-0539">Nucleus</keyword>
<feature type="domain" description="TAP-C" evidence="8">
    <location>
        <begin position="33"/>
        <end position="88"/>
    </location>
</feature>
<dbReference type="FunFam" id="1.10.8.10:FF:000018">
    <property type="entry name" value="Nuclear RNA export factor 1"/>
    <property type="match status" value="1"/>
</dbReference>
<dbReference type="InterPro" id="IPR009060">
    <property type="entry name" value="UBA-like_sf"/>
</dbReference>
<dbReference type="GO" id="GO:0005634">
    <property type="term" value="C:nucleus"/>
    <property type="evidence" value="ECO:0007669"/>
    <property type="project" value="UniProtKB-SubCell"/>
</dbReference>
<dbReference type="InterPro" id="IPR005637">
    <property type="entry name" value="TAP_C_dom"/>
</dbReference>
<dbReference type="KEGG" id="pdic:118498473"/>
<evidence type="ECO:0000256" key="3">
    <source>
        <dbReference type="ARBA" id="ARBA00022448"/>
    </source>
</evidence>
<keyword evidence="9" id="KW-1185">Reference proteome</keyword>
<evidence type="ECO:0000256" key="7">
    <source>
        <dbReference type="ARBA" id="ARBA00023242"/>
    </source>
</evidence>
<comment type="subcellular location">
    <subcellularLocation>
        <location evidence="1">Nucleus</location>
    </subcellularLocation>
</comment>
<evidence type="ECO:0000256" key="2">
    <source>
        <dbReference type="ARBA" id="ARBA00009285"/>
    </source>
</evidence>
<dbReference type="InterPro" id="IPR030217">
    <property type="entry name" value="NXF_fam"/>
</dbReference>
<keyword evidence="3" id="KW-0813">Transport</keyword>
<dbReference type="GeneID" id="118498473"/>
<dbReference type="RefSeq" id="XP_035872493.1">
    <property type="nucleotide sequence ID" value="XM_036016600.1"/>
</dbReference>
<dbReference type="SUPFAM" id="SSF46934">
    <property type="entry name" value="UBA-like"/>
    <property type="match status" value="1"/>
</dbReference>
<dbReference type="GO" id="GO:0016973">
    <property type="term" value="P:poly(A)+ mRNA export from nucleus"/>
    <property type="evidence" value="ECO:0007669"/>
    <property type="project" value="TreeGrafter"/>
</dbReference>
<reference evidence="10" key="1">
    <citation type="submission" date="2025-08" db="UniProtKB">
        <authorList>
            <consortium name="RefSeq"/>
        </authorList>
    </citation>
    <scope>IDENTIFICATION</scope>
    <source>
        <tissue evidence="10">Muscle</tissue>
    </source>
</reference>
<dbReference type="SMART" id="SM00804">
    <property type="entry name" value="TAP_C"/>
    <property type="match status" value="1"/>
</dbReference>
<dbReference type="OrthoDB" id="25872at2759"/>
<sequence length="89" mass="10294">MFVRDDATTRETQRAFSIPLPTSSCNSEPSLSQGQQDMVLFFSIQSGMKPQWFQKCLQDNKWKYTRAAQVFTMLKMKGMISEEAFKQIS</sequence>
<evidence type="ECO:0000313" key="10">
    <source>
        <dbReference type="RefSeq" id="XP_035872493.1"/>
    </source>
</evidence>
<evidence type="ECO:0000259" key="8">
    <source>
        <dbReference type="PROSITE" id="PS51281"/>
    </source>
</evidence>
<comment type="similarity">
    <text evidence="2">Belongs to the NXF family.</text>
</comment>
<dbReference type="CDD" id="cd14342">
    <property type="entry name" value="UBA_TAP-C"/>
    <property type="match status" value="1"/>
</dbReference>
<dbReference type="PANTHER" id="PTHR10662">
    <property type="entry name" value="NUCLEAR RNA EXPORT FACTOR"/>
    <property type="match status" value="1"/>
</dbReference>
<dbReference type="PANTHER" id="PTHR10662:SF15">
    <property type="entry name" value="NUCLEAR RNA EXPORT FACTOR 5"/>
    <property type="match status" value="1"/>
</dbReference>
<dbReference type="AlphaFoldDB" id="A0A7E6CZP0"/>
<evidence type="ECO:0000313" key="9">
    <source>
        <dbReference type="Proteomes" id="UP000504628"/>
    </source>
</evidence>
<dbReference type="InParanoid" id="A0A7E6CZP0"/>
<name>A0A7E6CZP0_9CHIR</name>
<proteinExistence type="inferred from homology"/>
<gene>
    <name evidence="10" type="primary">LOC118498473</name>
</gene>
<keyword evidence="6" id="KW-0509">mRNA transport</keyword>
<evidence type="ECO:0000256" key="1">
    <source>
        <dbReference type="ARBA" id="ARBA00004123"/>
    </source>
</evidence>
<protein>
    <submittedName>
        <fullName evidence="10">Nuclear RNA export factor 2-like</fullName>
    </submittedName>
</protein>
<evidence type="ECO:0000256" key="6">
    <source>
        <dbReference type="ARBA" id="ARBA00022816"/>
    </source>
</evidence>
<evidence type="ECO:0000256" key="5">
    <source>
        <dbReference type="ARBA" id="ARBA00022737"/>
    </source>
</evidence>
<dbReference type="Gene3D" id="1.10.8.10">
    <property type="entry name" value="DNA helicase RuvA subunit, C-terminal domain"/>
    <property type="match status" value="1"/>
</dbReference>
<accession>A0A7E6CZP0</accession>
<organism evidence="9 10">
    <name type="scientific">Phyllostomus discolor</name>
    <name type="common">pale spear-nosed bat</name>
    <dbReference type="NCBI Taxonomy" id="89673"/>
    <lineage>
        <taxon>Eukaryota</taxon>
        <taxon>Metazoa</taxon>
        <taxon>Chordata</taxon>
        <taxon>Craniata</taxon>
        <taxon>Vertebrata</taxon>
        <taxon>Euteleostomi</taxon>
        <taxon>Mammalia</taxon>
        <taxon>Eutheria</taxon>
        <taxon>Laurasiatheria</taxon>
        <taxon>Chiroptera</taxon>
        <taxon>Yangochiroptera</taxon>
        <taxon>Phyllostomidae</taxon>
        <taxon>Phyllostominae</taxon>
        <taxon>Phyllostomus</taxon>
    </lineage>
</organism>
<dbReference type="PROSITE" id="PS51281">
    <property type="entry name" value="TAP_C"/>
    <property type="match status" value="1"/>
</dbReference>
<dbReference type="GO" id="GO:0003723">
    <property type="term" value="F:RNA binding"/>
    <property type="evidence" value="ECO:0007669"/>
    <property type="project" value="TreeGrafter"/>
</dbReference>
<dbReference type="Pfam" id="PF03943">
    <property type="entry name" value="TAP_C"/>
    <property type="match status" value="1"/>
</dbReference>